<dbReference type="InParanoid" id="Q0V222"/>
<evidence type="ECO:0000256" key="2">
    <source>
        <dbReference type="SAM" id="SignalP"/>
    </source>
</evidence>
<dbReference type="RefSeq" id="XP_001792564.1">
    <property type="nucleotide sequence ID" value="XM_001792512.1"/>
</dbReference>
<feature type="signal peptide" evidence="2">
    <location>
        <begin position="1"/>
        <end position="30"/>
    </location>
</feature>
<dbReference type="GeneID" id="5969414"/>
<protein>
    <submittedName>
        <fullName evidence="3">Uncharacterized protein</fullName>
    </submittedName>
</protein>
<organism evidence="3 4">
    <name type="scientific">Phaeosphaeria nodorum (strain SN15 / ATCC MYA-4574 / FGSC 10173)</name>
    <name type="common">Glume blotch fungus</name>
    <name type="synonym">Parastagonospora nodorum</name>
    <dbReference type="NCBI Taxonomy" id="321614"/>
    <lineage>
        <taxon>Eukaryota</taxon>
        <taxon>Fungi</taxon>
        <taxon>Dikarya</taxon>
        <taxon>Ascomycota</taxon>
        <taxon>Pezizomycotina</taxon>
        <taxon>Dothideomycetes</taxon>
        <taxon>Pleosporomycetidae</taxon>
        <taxon>Pleosporales</taxon>
        <taxon>Pleosporineae</taxon>
        <taxon>Phaeosphaeriaceae</taxon>
        <taxon>Parastagonospora</taxon>
    </lineage>
</organism>
<keyword evidence="1" id="KW-0472">Membrane</keyword>
<feature type="transmembrane region" description="Helical" evidence="1">
    <location>
        <begin position="46"/>
        <end position="63"/>
    </location>
</feature>
<feature type="chain" id="PRO_5004178378" evidence="2">
    <location>
        <begin position="31"/>
        <end position="107"/>
    </location>
</feature>
<sequence>MAGLSRRKMAPLALLLLVLLGPGITTPVFAAPTNPPTTHLCSEAINGLVGVIVAVTMILTTFAKSPSLRRTLIIFHRPEVLLAGNCDQISARPGAIVDLLPLTVFEN</sequence>
<evidence type="ECO:0000313" key="4">
    <source>
        <dbReference type="Proteomes" id="UP000001055"/>
    </source>
</evidence>
<proteinExistence type="predicted"/>
<dbReference type="AlphaFoldDB" id="Q0V222"/>
<dbReference type="VEuPathDB" id="FungiDB:JI435_427400"/>
<keyword evidence="1" id="KW-1133">Transmembrane helix</keyword>
<dbReference type="EMBL" id="CH445327">
    <property type="protein sequence ID" value="EAT90154.1"/>
    <property type="molecule type" value="Genomic_DNA"/>
</dbReference>
<reference evidence="4" key="1">
    <citation type="journal article" date="2007" name="Plant Cell">
        <title>Dothideomycete-plant interactions illuminated by genome sequencing and EST analysis of the wheat pathogen Stagonospora nodorum.</title>
        <authorList>
            <person name="Hane J.K."/>
            <person name="Lowe R.G."/>
            <person name="Solomon P.S."/>
            <person name="Tan K.C."/>
            <person name="Schoch C.L."/>
            <person name="Spatafora J.W."/>
            <person name="Crous P.W."/>
            <person name="Kodira C."/>
            <person name="Birren B.W."/>
            <person name="Galagan J.E."/>
            <person name="Torriani S.F."/>
            <person name="McDonald B.A."/>
            <person name="Oliver R.P."/>
        </authorList>
    </citation>
    <scope>NUCLEOTIDE SEQUENCE [LARGE SCALE GENOMIC DNA]</scope>
    <source>
        <strain evidence="4">SN15 / ATCC MYA-4574 / FGSC 10173</strain>
    </source>
</reference>
<gene>
    <name evidence="3" type="ORF">SNOG_01942</name>
</gene>
<evidence type="ECO:0000256" key="1">
    <source>
        <dbReference type="SAM" id="Phobius"/>
    </source>
</evidence>
<dbReference type="Proteomes" id="UP000001055">
    <property type="component" value="Unassembled WGS sequence"/>
</dbReference>
<evidence type="ECO:0000313" key="3">
    <source>
        <dbReference type="EMBL" id="EAT90154.1"/>
    </source>
</evidence>
<name>Q0V222_PHANO</name>
<dbReference type="KEGG" id="pno:SNOG_01942"/>
<keyword evidence="1" id="KW-0812">Transmembrane</keyword>
<accession>Q0V222</accession>
<keyword evidence="2" id="KW-0732">Signal</keyword>